<name>Q7TQ78_RAT</name>
<gene>
    <name evidence="3" type="ORF">rCG_65913</name>
</gene>
<sequence length="232" mass="25593">MGEEKEEEEEEEEGEKEEEEEEEEVEEEEEEEKVVVVVVVVCVSTLPQYQNDSTSLRMCDCGSETRLGRATNEAILNGCDYELGDAGTRPRPCMTPEWPCHPHAQWAKEPGDKDFPYERTIAGLRCWQKTRATLEDSGFSPNSTVSLKKGEPGRGTDDTTELQRQALSTIAVDSQIQEPETYKVHKEPRLGITSSGMVGVGGPQPCPSFLGVENGLTREAGFSEVTSTCLAS</sequence>
<feature type="compositionally biased region" description="Basic and acidic residues" evidence="1">
    <location>
        <begin position="148"/>
        <end position="157"/>
    </location>
</feature>
<dbReference type="AlphaFoldDB" id="Q7TQ78"/>
<evidence type="ECO:0000313" key="3">
    <source>
        <dbReference type="EMBL" id="EDM06325.1"/>
    </source>
</evidence>
<feature type="region of interest" description="Disordered" evidence="1">
    <location>
        <begin position="135"/>
        <end position="159"/>
    </location>
</feature>
<dbReference type="Proteomes" id="UP000234681">
    <property type="component" value="Chromosome 10"/>
</dbReference>
<reference evidence="3" key="3">
    <citation type="submission" date="2005-07" db="EMBL/GenBank/DDBJ databases">
        <authorList>
            <person name="Mural R.J."/>
            <person name="Li P.W."/>
            <person name="Adams M.D."/>
            <person name="Amanatides P.G."/>
            <person name="Baden-Tillson H."/>
            <person name="Barnstead M."/>
            <person name="Chin S.H."/>
            <person name="Dew I."/>
            <person name="Evans C.A."/>
            <person name="Ferriera S."/>
            <person name="Flanigan M."/>
            <person name="Fosler C."/>
            <person name="Glodek A."/>
            <person name="Gu Z."/>
            <person name="Holt R.A."/>
            <person name="Jennings D."/>
            <person name="Kraft C.L."/>
            <person name="Lu F."/>
            <person name="Nguyen T."/>
            <person name="Nusskern D.R."/>
            <person name="Pfannkoch C.M."/>
            <person name="Sitter C."/>
            <person name="Sutton G.G."/>
            <person name="Venter J.C."/>
            <person name="Wang Z."/>
            <person name="Woodage T."/>
            <person name="Zheng X.H."/>
            <person name="Zhong F."/>
        </authorList>
    </citation>
    <scope>NUCLEOTIDE SEQUENCE</scope>
    <source>
        <strain evidence="3">BN</strain>
    </source>
</reference>
<dbReference type="EMBL" id="AY310152">
    <property type="protein sequence ID" value="AAP78760.1"/>
    <property type="molecule type" value="mRNA"/>
</dbReference>
<dbReference type="EMBL" id="CH473948">
    <property type="protein sequence ID" value="EDM06325.1"/>
    <property type="molecule type" value="Genomic_DNA"/>
</dbReference>
<feature type="region of interest" description="Disordered" evidence="1">
    <location>
        <begin position="1"/>
        <end position="32"/>
    </location>
</feature>
<proteinExistence type="evidence at transcript level"/>
<reference evidence="2" key="1">
    <citation type="submission" date="2003-05" db="EMBL/GenBank/DDBJ databases">
        <title>Liver regeneration after PH.</title>
        <authorList>
            <person name="Xu C.S."/>
            <person name="Li W.Q."/>
            <person name="Li Y.C."/>
            <person name="Han H.P."/>
            <person name="Wang G.P."/>
            <person name="Chai L.Q."/>
            <person name="Yuan J.Y."/>
            <person name="Yang K.J."/>
            <person name="Yan H.M."/>
            <person name="Chang C.F."/>
            <person name="Zhao L.F."/>
            <person name="Ma H."/>
            <person name="Wang L."/>
            <person name="Wang S.F."/>
            <person name="Shi J.B."/>
            <person name="Rahman S."/>
            <person name="Wang Q.N."/>
            <person name="Zhang J.B."/>
        </authorList>
    </citation>
    <scope>NUCLEOTIDE SEQUENCE</scope>
    <source>
        <strain evidence="2">Sprague-Dawley</strain>
    </source>
</reference>
<protein>
    <submittedName>
        <fullName evidence="2">Ac1261</fullName>
    </submittedName>
    <submittedName>
        <fullName evidence="3">RCG65913</fullName>
    </submittedName>
</protein>
<accession>Q7TQ78</accession>
<organism evidence="2">
    <name type="scientific">Rattus norvegicus</name>
    <name type="common">Rat</name>
    <dbReference type="NCBI Taxonomy" id="10116"/>
    <lineage>
        <taxon>Eukaryota</taxon>
        <taxon>Metazoa</taxon>
        <taxon>Chordata</taxon>
        <taxon>Craniata</taxon>
        <taxon>Vertebrata</taxon>
        <taxon>Euteleostomi</taxon>
        <taxon>Mammalia</taxon>
        <taxon>Eutheria</taxon>
        <taxon>Euarchontoglires</taxon>
        <taxon>Glires</taxon>
        <taxon>Rodentia</taxon>
        <taxon>Myomorpha</taxon>
        <taxon>Muroidea</taxon>
        <taxon>Muridae</taxon>
        <taxon>Murinae</taxon>
        <taxon>Rattus</taxon>
    </lineage>
</organism>
<evidence type="ECO:0000313" key="2">
    <source>
        <dbReference type="EMBL" id="AAP78760.1"/>
    </source>
</evidence>
<reference evidence="3" key="2">
    <citation type="journal article" date="2005" name="Genome Res.">
        <title>Gene and alternative splicing annotation with AIR.</title>
        <authorList>
            <person name="Florea L."/>
            <person name="Di Francesco V."/>
            <person name="Miller J."/>
            <person name="Turner R."/>
            <person name="Yao A."/>
            <person name="Harris M."/>
            <person name="Walenz B."/>
            <person name="Mobarry C."/>
            <person name="Merkulov G.V."/>
            <person name="Charlab R."/>
            <person name="Dew I."/>
            <person name="Deng Z."/>
            <person name="Istrail S."/>
            <person name="Li P."/>
            <person name="Sutton G."/>
        </authorList>
    </citation>
    <scope>NUCLEOTIDE SEQUENCE</scope>
    <source>
        <strain evidence="3">BN</strain>
    </source>
</reference>
<evidence type="ECO:0000256" key="1">
    <source>
        <dbReference type="SAM" id="MobiDB-lite"/>
    </source>
</evidence>